<name>A0A0E9WE76_ANGAN</name>
<protein>
    <submittedName>
        <fullName evidence="1">Uncharacterized protein</fullName>
    </submittedName>
</protein>
<accession>A0A0E9WE76</accession>
<evidence type="ECO:0000313" key="1">
    <source>
        <dbReference type="EMBL" id="JAH87850.1"/>
    </source>
</evidence>
<dbReference type="EMBL" id="GBXM01020727">
    <property type="protein sequence ID" value="JAH87850.1"/>
    <property type="molecule type" value="Transcribed_RNA"/>
</dbReference>
<dbReference type="AlphaFoldDB" id="A0A0E9WE76"/>
<reference evidence="1" key="1">
    <citation type="submission" date="2014-11" db="EMBL/GenBank/DDBJ databases">
        <authorList>
            <person name="Amaro Gonzalez C."/>
        </authorList>
    </citation>
    <scope>NUCLEOTIDE SEQUENCE</scope>
</reference>
<sequence length="31" mass="3565">MQPNASYNLTSILYLTDEELFAHSSLQNCFN</sequence>
<proteinExistence type="predicted"/>
<organism evidence="1">
    <name type="scientific">Anguilla anguilla</name>
    <name type="common">European freshwater eel</name>
    <name type="synonym">Muraena anguilla</name>
    <dbReference type="NCBI Taxonomy" id="7936"/>
    <lineage>
        <taxon>Eukaryota</taxon>
        <taxon>Metazoa</taxon>
        <taxon>Chordata</taxon>
        <taxon>Craniata</taxon>
        <taxon>Vertebrata</taxon>
        <taxon>Euteleostomi</taxon>
        <taxon>Actinopterygii</taxon>
        <taxon>Neopterygii</taxon>
        <taxon>Teleostei</taxon>
        <taxon>Anguilliformes</taxon>
        <taxon>Anguillidae</taxon>
        <taxon>Anguilla</taxon>
    </lineage>
</organism>
<reference evidence="1" key="2">
    <citation type="journal article" date="2015" name="Fish Shellfish Immunol.">
        <title>Early steps in the European eel (Anguilla anguilla)-Vibrio vulnificus interaction in the gills: Role of the RtxA13 toxin.</title>
        <authorList>
            <person name="Callol A."/>
            <person name="Pajuelo D."/>
            <person name="Ebbesson L."/>
            <person name="Teles M."/>
            <person name="MacKenzie S."/>
            <person name="Amaro C."/>
        </authorList>
    </citation>
    <scope>NUCLEOTIDE SEQUENCE</scope>
</reference>